<comment type="function">
    <text evidence="14">Catalyzes the condensation reaction of fatty acid synthesis by the addition to an acyl acceptor of two carbons from malonyl-ACP. Catalyzes the first condensation reaction which initiates fatty acid synthesis and may therefore play a role in governing the total rate of fatty acid production. Possesses both acetoacetyl-ACP synthase and acetyl transacylase activities. Its substrate specificity determines the biosynthesis of branched-chain and/or straight-chain of fatty acids.</text>
</comment>
<dbReference type="Proteomes" id="UP001058016">
    <property type="component" value="Chromosome"/>
</dbReference>
<accession>A0A9Q9FF42</accession>
<feature type="active site" evidence="14">
    <location>
        <position position="249"/>
    </location>
</feature>
<evidence type="ECO:0000256" key="5">
    <source>
        <dbReference type="ARBA" id="ARBA00022832"/>
    </source>
</evidence>
<dbReference type="NCBIfam" id="TIGR00747">
    <property type="entry name" value="fabH"/>
    <property type="match status" value="1"/>
</dbReference>
<dbReference type="Pfam" id="PF08545">
    <property type="entry name" value="ACP_syn_III"/>
    <property type="match status" value="1"/>
</dbReference>
<evidence type="ECO:0000256" key="13">
    <source>
        <dbReference type="ARBA" id="ARBA00052985"/>
    </source>
</evidence>
<evidence type="ECO:0000256" key="11">
    <source>
        <dbReference type="ARBA" id="ARBA00052407"/>
    </source>
</evidence>
<dbReference type="GO" id="GO:0006633">
    <property type="term" value="P:fatty acid biosynthetic process"/>
    <property type="evidence" value="ECO:0007669"/>
    <property type="project" value="UniProtKB-UniRule"/>
</dbReference>
<keyword evidence="3 14" id="KW-0444">Lipid biosynthesis</keyword>
<keyword evidence="5 14" id="KW-0276">Fatty acid metabolism</keyword>
<comment type="subcellular location">
    <subcellularLocation>
        <location evidence="14">Cytoplasm</location>
    </subcellularLocation>
</comment>
<evidence type="ECO:0000256" key="2">
    <source>
        <dbReference type="ARBA" id="ARBA00008642"/>
    </source>
</evidence>
<dbReference type="RefSeq" id="WP_212724370.1">
    <property type="nucleotide sequence ID" value="NZ_CP071249.1"/>
</dbReference>
<comment type="catalytic activity">
    <reaction evidence="12">
        <text>2-methylpropanoyl-CoA + malonyl-[ACP] + H(+) = 4-methyl-3-oxopentanoyl-[ACP] + CO2 + CoA</text>
        <dbReference type="Rhea" id="RHEA:42268"/>
        <dbReference type="Rhea" id="RHEA-COMP:9623"/>
        <dbReference type="Rhea" id="RHEA-COMP:9940"/>
        <dbReference type="ChEBI" id="CHEBI:15378"/>
        <dbReference type="ChEBI" id="CHEBI:16526"/>
        <dbReference type="ChEBI" id="CHEBI:57287"/>
        <dbReference type="ChEBI" id="CHEBI:57338"/>
        <dbReference type="ChEBI" id="CHEBI:78449"/>
        <dbReference type="ChEBI" id="CHEBI:78820"/>
        <dbReference type="EC" id="2.3.1.300"/>
    </reaction>
    <physiologicalReaction direction="left-to-right" evidence="12">
        <dbReference type="Rhea" id="RHEA:42269"/>
    </physiologicalReaction>
</comment>
<evidence type="ECO:0000259" key="16">
    <source>
        <dbReference type="Pfam" id="PF08545"/>
    </source>
</evidence>
<dbReference type="GO" id="GO:0033818">
    <property type="term" value="F:beta-ketoacyl-acyl-carrier-protein synthase III activity"/>
    <property type="evidence" value="ECO:0007669"/>
    <property type="project" value="UniProtKB-UniRule"/>
</dbReference>
<comment type="catalytic activity">
    <reaction evidence="13">
        <text>3-methylbutanoyl-CoA + malonyl-[ACP] + H(+) = 5-methyl-3-oxohexanoyl-[ACP] + CO2 + CoA</text>
        <dbReference type="Rhea" id="RHEA:42272"/>
        <dbReference type="Rhea" id="RHEA-COMP:9623"/>
        <dbReference type="Rhea" id="RHEA-COMP:9941"/>
        <dbReference type="ChEBI" id="CHEBI:15378"/>
        <dbReference type="ChEBI" id="CHEBI:16526"/>
        <dbReference type="ChEBI" id="CHEBI:57287"/>
        <dbReference type="ChEBI" id="CHEBI:57345"/>
        <dbReference type="ChEBI" id="CHEBI:78449"/>
        <dbReference type="ChEBI" id="CHEBI:78822"/>
        <dbReference type="EC" id="2.3.1.300"/>
    </reaction>
    <physiologicalReaction direction="left-to-right" evidence="13">
        <dbReference type="Rhea" id="RHEA:42273"/>
    </physiologicalReaction>
</comment>
<keyword evidence="6 14" id="KW-0443">Lipid metabolism</keyword>
<keyword evidence="9 14" id="KW-0012">Acyltransferase</keyword>
<reference evidence="18 19" key="1">
    <citation type="submission" date="2021-03" db="EMBL/GenBank/DDBJ databases">
        <title>Comparative Genomics and Metabolomics in the genus Turicibacter.</title>
        <authorList>
            <person name="Maki J."/>
            <person name="Looft T."/>
        </authorList>
    </citation>
    <scope>NUCLEOTIDE SEQUENCE</scope>
    <source>
        <strain evidence="18">ISU324</strain>
        <strain evidence="17 19">MMM721</strain>
    </source>
</reference>
<dbReference type="InterPro" id="IPR004655">
    <property type="entry name" value="FabH"/>
</dbReference>
<feature type="active site" evidence="14">
    <location>
        <position position="279"/>
    </location>
</feature>
<dbReference type="AlphaFoldDB" id="A0A9Q9FF42"/>
<dbReference type="HAMAP" id="MF_01815">
    <property type="entry name" value="FabH"/>
    <property type="match status" value="1"/>
</dbReference>
<feature type="domain" description="Beta-ketoacyl-[acyl-carrier-protein] synthase III N-terminal" evidence="16">
    <location>
        <begin position="107"/>
        <end position="172"/>
    </location>
</feature>
<dbReference type="FunFam" id="3.40.47.10:FF:000004">
    <property type="entry name" value="3-oxoacyl-[acyl-carrier-protein] synthase 3"/>
    <property type="match status" value="1"/>
</dbReference>
<comment type="domain">
    <text evidence="14">The last Arg residue of the ACP-binding site is essential for the weak association between ACP/AcpP and FabH.</text>
</comment>
<dbReference type="SUPFAM" id="SSF53901">
    <property type="entry name" value="Thiolase-like"/>
    <property type="match status" value="1"/>
</dbReference>
<evidence type="ECO:0000259" key="15">
    <source>
        <dbReference type="Pfam" id="PF08541"/>
    </source>
</evidence>
<gene>
    <name evidence="14" type="primary">fabH</name>
    <name evidence="17" type="ORF">J0J69_10290</name>
    <name evidence="18" type="ORF">J0J70_03600</name>
</gene>
<evidence type="ECO:0000256" key="14">
    <source>
        <dbReference type="HAMAP-Rule" id="MF_01815"/>
    </source>
</evidence>
<evidence type="ECO:0000256" key="6">
    <source>
        <dbReference type="ARBA" id="ARBA00023098"/>
    </source>
</evidence>
<feature type="region of interest" description="ACP-binding" evidence="14">
    <location>
        <begin position="250"/>
        <end position="254"/>
    </location>
</feature>
<evidence type="ECO:0000256" key="4">
    <source>
        <dbReference type="ARBA" id="ARBA00022679"/>
    </source>
</evidence>
<comment type="pathway">
    <text evidence="1 14">Lipid metabolism; fatty acid biosynthesis.</text>
</comment>
<evidence type="ECO:0000256" key="7">
    <source>
        <dbReference type="ARBA" id="ARBA00023160"/>
    </source>
</evidence>
<dbReference type="NCBIfam" id="NF006829">
    <property type="entry name" value="PRK09352.1"/>
    <property type="match status" value="1"/>
</dbReference>
<evidence type="ECO:0000256" key="8">
    <source>
        <dbReference type="ARBA" id="ARBA00023268"/>
    </source>
</evidence>
<comment type="catalytic activity">
    <reaction evidence="11">
        <text>(2S)-2-methylbutanoyl-CoA + malonyl-[ACP] + H(+) = (4S)-4-methyl-3-oxohexanoyl-[ACP] + CO2 + CoA</text>
        <dbReference type="Rhea" id="RHEA:42276"/>
        <dbReference type="Rhea" id="RHEA-COMP:9623"/>
        <dbReference type="Rhea" id="RHEA-COMP:17148"/>
        <dbReference type="ChEBI" id="CHEBI:15378"/>
        <dbReference type="ChEBI" id="CHEBI:16526"/>
        <dbReference type="ChEBI" id="CHEBI:57287"/>
        <dbReference type="ChEBI" id="CHEBI:78449"/>
        <dbReference type="ChEBI" id="CHEBI:88166"/>
        <dbReference type="ChEBI" id="CHEBI:167462"/>
        <dbReference type="EC" id="2.3.1.300"/>
    </reaction>
    <physiologicalReaction direction="left-to-right" evidence="11">
        <dbReference type="Rhea" id="RHEA:42277"/>
    </physiologicalReaction>
</comment>
<evidence type="ECO:0000256" key="9">
    <source>
        <dbReference type="ARBA" id="ARBA00023315"/>
    </source>
</evidence>
<dbReference type="PANTHER" id="PTHR43091:SF1">
    <property type="entry name" value="BETA-KETOACYL-[ACYL-CARRIER-PROTEIN] SYNTHASE III, CHLOROPLASTIC"/>
    <property type="match status" value="1"/>
</dbReference>
<evidence type="ECO:0000256" key="10">
    <source>
        <dbReference type="ARBA" id="ARBA00051096"/>
    </source>
</evidence>
<dbReference type="InterPro" id="IPR013751">
    <property type="entry name" value="ACP_syn_III_N"/>
</dbReference>
<proteinExistence type="inferred from homology"/>
<evidence type="ECO:0000256" key="3">
    <source>
        <dbReference type="ARBA" id="ARBA00022516"/>
    </source>
</evidence>
<evidence type="ECO:0000313" key="17">
    <source>
        <dbReference type="EMBL" id="UUF05459.1"/>
    </source>
</evidence>
<name>A0A9Q9FF42_9FIRM</name>
<feature type="domain" description="Beta-ketoacyl-[acyl-carrier-protein] synthase III C-terminal" evidence="15">
    <location>
        <begin position="233"/>
        <end position="321"/>
    </location>
</feature>
<dbReference type="InterPro" id="IPR013747">
    <property type="entry name" value="ACP_syn_III_C"/>
</dbReference>
<dbReference type="EC" id="2.3.1.180" evidence="14"/>
<dbReference type="Proteomes" id="UP001058072">
    <property type="component" value="Chromosome"/>
</dbReference>
<dbReference type="EMBL" id="CP071249">
    <property type="protein sequence ID" value="UUF05459.1"/>
    <property type="molecule type" value="Genomic_DNA"/>
</dbReference>
<organism evidence="18 20">
    <name type="scientific">Turicibacter bilis</name>
    <dbReference type="NCBI Taxonomy" id="2735723"/>
    <lineage>
        <taxon>Bacteria</taxon>
        <taxon>Bacillati</taxon>
        <taxon>Bacillota</taxon>
        <taxon>Erysipelotrichia</taxon>
        <taxon>Erysipelotrichales</taxon>
        <taxon>Turicibacteraceae</taxon>
        <taxon>Turicibacter</taxon>
    </lineage>
</organism>
<dbReference type="PANTHER" id="PTHR43091">
    <property type="entry name" value="3-OXOACYL-[ACYL-CARRIER-PROTEIN] SYNTHASE"/>
    <property type="match status" value="1"/>
</dbReference>
<dbReference type="Gene3D" id="3.40.47.10">
    <property type="match status" value="1"/>
</dbReference>
<keyword evidence="19" id="KW-1185">Reference proteome</keyword>
<evidence type="ECO:0000256" key="12">
    <source>
        <dbReference type="ARBA" id="ARBA00052467"/>
    </source>
</evidence>
<evidence type="ECO:0000313" key="18">
    <source>
        <dbReference type="EMBL" id="UUF09088.1"/>
    </source>
</evidence>
<dbReference type="EMBL" id="CP071250">
    <property type="protein sequence ID" value="UUF09088.1"/>
    <property type="molecule type" value="Genomic_DNA"/>
</dbReference>
<evidence type="ECO:0000313" key="19">
    <source>
        <dbReference type="Proteomes" id="UP001058016"/>
    </source>
</evidence>
<dbReference type="Pfam" id="PF08541">
    <property type="entry name" value="ACP_syn_III_C"/>
    <property type="match status" value="1"/>
</dbReference>
<keyword evidence="8 14" id="KW-0511">Multifunctional enzyme</keyword>
<keyword evidence="4 14" id="KW-0808">Transferase</keyword>
<evidence type="ECO:0000313" key="20">
    <source>
        <dbReference type="Proteomes" id="UP001058072"/>
    </source>
</evidence>
<feature type="active site" evidence="14">
    <location>
        <position position="113"/>
    </location>
</feature>
<sequence length="322" mass="35111">MGIKIVGSGLYVPTSKLSNKQLESIVETTDEWISTRTGIANRHIVSSENTVDLAYESAKRAIEHGNVDPSEIGLIIVATFTPEQLTPSTACLVQSRLRLNHQQMIAFDINAACTGFVYALSIAEQFLKAKTVKKALVIGSEVLSKIMDWEDRSTCVLFGDGAGAAVVEYDDSIEHSFYLNSSGDEQGALKTTKLSVNNPLHQEEIEPIHFYMNGQQVFKFAVTAIKETLTTLLTQNNLSLDDINLVIPHQANKRIIDKVVKDLKASSEQFFLNVSDYGNTSAASIPIALNDAITKQQIKNGDQIMLIGFGGGLTWGGCIVSI</sequence>
<keyword evidence="14" id="KW-0963">Cytoplasm</keyword>
<protein>
    <recommendedName>
        <fullName evidence="14">Beta-ketoacyl-[acyl-carrier-protein] synthase III</fullName>
        <shortName evidence="14">Beta-ketoacyl-ACP synthase III</shortName>
        <shortName evidence="14">KAS III</shortName>
        <ecNumber evidence="14">2.3.1.180</ecNumber>
    </recommendedName>
    <alternativeName>
        <fullName evidence="14">3-oxoacyl-[acyl-carrier-protein] synthase 3</fullName>
    </alternativeName>
    <alternativeName>
        <fullName evidence="14">3-oxoacyl-[acyl-carrier-protein] synthase III</fullName>
    </alternativeName>
</protein>
<comment type="similarity">
    <text evidence="2 14">Belongs to the thiolase-like superfamily. FabH family.</text>
</comment>
<dbReference type="GO" id="GO:0004315">
    <property type="term" value="F:3-oxoacyl-[acyl-carrier-protein] synthase activity"/>
    <property type="evidence" value="ECO:0007669"/>
    <property type="project" value="InterPro"/>
</dbReference>
<dbReference type="GO" id="GO:0005737">
    <property type="term" value="C:cytoplasm"/>
    <property type="evidence" value="ECO:0007669"/>
    <property type="project" value="UniProtKB-SubCell"/>
</dbReference>
<dbReference type="InterPro" id="IPR016039">
    <property type="entry name" value="Thiolase-like"/>
</dbReference>
<keyword evidence="7 14" id="KW-0275">Fatty acid biosynthesis</keyword>
<comment type="subunit">
    <text evidence="14">Homodimer.</text>
</comment>
<comment type="catalytic activity">
    <reaction evidence="10">
        <text>malonyl-[ACP] + acetyl-CoA + H(+) = 3-oxobutanoyl-[ACP] + CO2 + CoA</text>
        <dbReference type="Rhea" id="RHEA:12080"/>
        <dbReference type="Rhea" id="RHEA-COMP:9623"/>
        <dbReference type="Rhea" id="RHEA-COMP:9625"/>
        <dbReference type="ChEBI" id="CHEBI:15378"/>
        <dbReference type="ChEBI" id="CHEBI:16526"/>
        <dbReference type="ChEBI" id="CHEBI:57287"/>
        <dbReference type="ChEBI" id="CHEBI:57288"/>
        <dbReference type="ChEBI" id="CHEBI:78449"/>
        <dbReference type="ChEBI" id="CHEBI:78450"/>
        <dbReference type="EC" id="2.3.1.180"/>
    </reaction>
    <physiologicalReaction direction="left-to-right" evidence="10">
        <dbReference type="Rhea" id="RHEA:12081"/>
    </physiologicalReaction>
</comment>
<evidence type="ECO:0000256" key="1">
    <source>
        <dbReference type="ARBA" id="ARBA00005194"/>
    </source>
</evidence>
<dbReference type="CDD" id="cd00830">
    <property type="entry name" value="KAS_III"/>
    <property type="match status" value="1"/>
</dbReference>